<dbReference type="SMART" id="SM00345">
    <property type="entry name" value="HTH_GNTR"/>
    <property type="match status" value="1"/>
</dbReference>
<dbReference type="PROSITE" id="PS50949">
    <property type="entry name" value="HTH_GNTR"/>
    <property type="match status" value="1"/>
</dbReference>
<name>A0A2R8AMY7_9RHOB</name>
<dbReference type="GO" id="GO:0045892">
    <property type="term" value="P:negative regulation of DNA-templated transcription"/>
    <property type="evidence" value="ECO:0007669"/>
    <property type="project" value="TreeGrafter"/>
</dbReference>
<reference evidence="6" key="1">
    <citation type="submission" date="2018-03" db="EMBL/GenBank/DDBJ databases">
        <authorList>
            <person name="Rodrigo-Torres L."/>
            <person name="Arahal R. D."/>
            <person name="Lucena T."/>
        </authorList>
    </citation>
    <scope>NUCLEOTIDE SEQUENCE [LARGE SCALE GENOMIC DNA]</scope>
    <source>
        <strain evidence="6">CECT 8871</strain>
    </source>
</reference>
<dbReference type="InterPro" id="IPR012702">
    <property type="entry name" value="CP_lyase_PhnF"/>
</dbReference>
<keyword evidence="6" id="KW-1185">Reference proteome</keyword>
<gene>
    <name evidence="5" type="primary">phnF</name>
    <name evidence="5" type="ORF">PRI8871_00007</name>
</gene>
<dbReference type="PANTHER" id="PTHR44846:SF1">
    <property type="entry name" value="MANNOSYL-D-GLYCERATE TRANSPORT_METABOLISM SYSTEM REPRESSOR MNGR-RELATED"/>
    <property type="match status" value="1"/>
</dbReference>
<dbReference type="SUPFAM" id="SSF46785">
    <property type="entry name" value="Winged helix' DNA-binding domain"/>
    <property type="match status" value="1"/>
</dbReference>
<sequence>MTTSPRTPLWKSIATALEADLAAGHYPPGSKLPTEQELAQRFIVNRHTVRRALSDMADRGLVRSRRGSGIFVEAQSTEYPLGRRVRFHQNIQASGRLPQKKILRRETRLADASEREALHLSEAAKVFVVEGLSLSEDTPVALFQSVFPLDRLPGLPEAFETVTSITEALRRSGVADYIRAETRITAEHATATQAIHLAVREGDALLYTLSVNTDLNGTPVERGRTWFAGDRVALTLKDG</sequence>
<dbReference type="InterPro" id="IPR036388">
    <property type="entry name" value="WH-like_DNA-bd_sf"/>
</dbReference>
<evidence type="ECO:0000313" key="6">
    <source>
        <dbReference type="Proteomes" id="UP000244904"/>
    </source>
</evidence>
<protein>
    <submittedName>
        <fullName evidence="5">Putative transcriptional regulator PhnF</fullName>
    </submittedName>
</protein>
<proteinExistence type="predicted"/>
<evidence type="ECO:0000256" key="1">
    <source>
        <dbReference type="ARBA" id="ARBA00023015"/>
    </source>
</evidence>
<dbReference type="PRINTS" id="PR00035">
    <property type="entry name" value="HTHGNTR"/>
</dbReference>
<dbReference type="Proteomes" id="UP000244904">
    <property type="component" value="Unassembled WGS sequence"/>
</dbReference>
<dbReference type="GO" id="GO:0003677">
    <property type="term" value="F:DNA binding"/>
    <property type="evidence" value="ECO:0007669"/>
    <property type="project" value="UniProtKB-KW"/>
</dbReference>
<organism evidence="5 6">
    <name type="scientific">Pseudoprimorskyibacter insulae</name>
    <dbReference type="NCBI Taxonomy" id="1695997"/>
    <lineage>
        <taxon>Bacteria</taxon>
        <taxon>Pseudomonadati</taxon>
        <taxon>Pseudomonadota</taxon>
        <taxon>Alphaproteobacteria</taxon>
        <taxon>Rhodobacterales</taxon>
        <taxon>Paracoccaceae</taxon>
        <taxon>Pseudoprimorskyibacter</taxon>
    </lineage>
</organism>
<dbReference type="Gene3D" id="3.40.1410.10">
    <property type="entry name" value="Chorismate lyase-like"/>
    <property type="match status" value="1"/>
</dbReference>
<dbReference type="SUPFAM" id="SSF64288">
    <property type="entry name" value="Chorismate lyase-like"/>
    <property type="match status" value="1"/>
</dbReference>
<dbReference type="Gene3D" id="1.10.10.10">
    <property type="entry name" value="Winged helix-like DNA-binding domain superfamily/Winged helix DNA-binding domain"/>
    <property type="match status" value="1"/>
</dbReference>
<accession>A0A2R8AMY7</accession>
<keyword evidence="2" id="KW-0238">DNA-binding</keyword>
<dbReference type="Pfam" id="PF00392">
    <property type="entry name" value="GntR"/>
    <property type="match status" value="1"/>
</dbReference>
<dbReference type="AlphaFoldDB" id="A0A2R8AMY7"/>
<keyword evidence="3" id="KW-0804">Transcription</keyword>
<feature type="domain" description="HTH gntR-type" evidence="4">
    <location>
        <begin position="7"/>
        <end position="75"/>
    </location>
</feature>
<dbReference type="InterPro" id="IPR050679">
    <property type="entry name" value="Bact_HTH_transcr_reg"/>
</dbReference>
<dbReference type="InterPro" id="IPR000524">
    <property type="entry name" value="Tscrpt_reg_HTH_GntR"/>
</dbReference>
<dbReference type="EMBL" id="OMOJ01000001">
    <property type="protein sequence ID" value="SPF77426.1"/>
    <property type="molecule type" value="Genomic_DNA"/>
</dbReference>
<dbReference type="Pfam" id="PF07702">
    <property type="entry name" value="UTRA"/>
    <property type="match status" value="1"/>
</dbReference>
<dbReference type="OrthoDB" id="9800645at2"/>
<dbReference type="CDD" id="cd07377">
    <property type="entry name" value="WHTH_GntR"/>
    <property type="match status" value="1"/>
</dbReference>
<dbReference type="RefSeq" id="WP_108884146.1">
    <property type="nucleotide sequence ID" value="NZ_OMOJ01000001.1"/>
</dbReference>
<evidence type="ECO:0000256" key="2">
    <source>
        <dbReference type="ARBA" id="ARBA00023125"/>
    </source>
</evidence>
<dbReference type="SMART" id="SM00866">
    <property type="entry name" value="UTRA"/>
    <property type="match status" value="1"/>
</dbReference>
<dbReference type="NCBIfam" id="TIGR02325">
    <property type="entry name" value="C_P_lyase_phnF"/>
    <property type="match status" value="1"/>
</dbReference>
<dbReference type="InterPro" id="IPR036390">
    <property type="entry name" value="WH_DNA-bd_sf"/>
</dbReference>
<evidence type="ECO:0000259" key="4">
    <source>
        <dbReference type="PROSITE" id="PS50949"/>
    </source>
</evidence>
<dbReference type="GO" id="GO:0003700">
    <property type="term" value="F:DNA-binding transcription factor activity"/>
    <property type="evidence" value="ECO:0007669"/>
    <property type="project" value="InterPro"/>
</dbReference>
<dbReference type="InterPro" id="IPR011663">
    <property type="entry name" value="UTRA"/>
</dbReference>
<keyword evidence="1" id="KW-0805">Transcription regulation</keyword>
<evidence type="ECO:0000313" key="5">
    <source>
        <dbReference type="EMBL" id="SPF77426.1"/>
    </source>
</evidence>
<evidence type="ECO:0000256" key="3">
    <source>
        <dbReference type="ARBA" id="ARBA00023163"/>
    </source>
</evidence>
<dbReference type="InterPro" id="IPR028978">
    <property type="entry name" value="Chorismate_lyase_/UTRA_dom_sf"/>
</dbReference>
<dbReference type="PANTHER" id="PTHR44846">
    <property type="entry name" value="MANNOSYL-D-GLYCERATE TRANSPORT/METABOLISM SYSTEM REPRESSOR MNGR-RELATED"/>
    <property type="match status" value="1"/>
</dbReference>